<dbReference type="GO" id="GO:0004674">
    <property type="term" value="F:protein serine/threonine kinase activity"/>
    <property type="evidence" value="ECO:0007669"/>
    <property type="project" value="UniProtKB-KW"/>
</dbReference>
<dbReference type="PROSITE" id="PS00108">
    <property type="entry name" value="PROTEIN_KINASE_ST"/>
    <property type="match status" value="1"/>
</dbReference>
<dbReference type="InterPro" id="IPR008271">
    <property type="entry name" value="Ser/Thr_kinase_AS"/>
</dbReference>
<dbReference type="SUPFAM" id="SSF56112">
    <property type="entry name" value="Protein kinase-like (PK-like)"/>
    <property type="match status" value="1"/>
</dbReference>
<dbReference type="PANTHER" id="PTHR44329:SF288">
    <property type="entry name" value="MITOGEN-ACTIVATED PROTEIN KINASE KINASE KINASE 20"/>
    <property type="match status" value="1"/>
</dbReference>
<keyword evidence="5 6" id="KW-0067">ATP-binding</keyword>
<evidence type="ECO:0000256" key="3">
    <source>
        <dbReference type="ARBA" id="ARBA00022741"/>
    </source>
</evidence>
<reference evidence="10 11" key="1">
    <citation type="submission" date="2019-07" db="EMBL/GenBank/DDBJ databases">
        <title>Genomics analysis of Aphanomyces spp. identifies a new class of oomycete effector associated with host adaptation.</title>
        <authorList>
            <person name="Gaulin E."/>
        </authorList>
    </citation>
    <scope>NUCLEOTIDE SEQUENCE [LARGE SCALE GENOMIC DNA]</scope>
    <source>
        <strain evidence="10 11">ATCC 201684</strain>
    </source>
</reference>
<evidence type="ECO:0000256" key="2">
    <source>
        <dbReference type="ARBA" id="ARBA00022679"/>
    </source>
</evidence>
<organism evidence="10 11">
    <name type="scientific">Aphanomyces euteiches</name>
    <dbReference type="NCBI Taxonomy" id="100861"/>
    <lineage>
        <taxon>Eukaryota</taxon>
        <taxon>Sar</taxon>
        <taxon>Stramenopiles</taxon>
        <taxon>Oomycota</taxon>
        <taxon>Saprolegniomycetes</taxon>
        <taxon>Saprolegniales</taxon>
        <taxon>Verrucalvaceae</taxon>
        <taxon>Aphanomyces</taxon>
    </lineage>
</organism>
<comment type="similarity">
    <text evidence="7">Belongs to the protein kinase superfamily.</text>
</comment>
<keyword evidence="1 7" id="KW-0723">Serine/threonine-protein kinase</keyword>
<dbReference type="CDD" id="cd13999">
    <property type="entry name" value="STKc_MAP3K-like"/>
    <property type="match status" value="1"/>
</dbReference>
<dbReference type="PANTHER" id="PTHR44329">
    <property type="entry name" value="SERINE/THREONINE-PROTEIN KINASE TNNI3K-RELATED"/>
    <property type="match status" value="1"/>
</dbReference>
<keyword evidence="4" id="KW-0418">Kinase</keyword>
<evidence type="ECO:0000313" key="11">
    <source>
        <dbReference type="Proteomes" id="UP000481153"/>
    </source>
</evidence>
<dbReference type="InterPro" id="IPR011009">
    <property type="entry name" value="Kinase-like_dom_sf"/>
</dbReference>
<feature type="compositionally biased region" description="Basic residues" evidence="8">
    <location>
        <begin position="367"/>
        <end position="378"/>
    </location>
</feature>
<keyword evidence="11" id="KW-1185">Reference proteome</keyword>
<dbReference type="InterPro" id="IPR000719">
    <property type="entry name" value="Prot_kinase_dom"/>
</dbReference>
<evidence type="ECO:0000313" key="10">
    <source>
        <dbReference type="EMBL" id="KAF0743710.1"/>
    </source>
</evidence>
<dbReference type="Gene3D" id="3.30.200.20">
    <property type="entry name" value="Phosphorylase Kinase, domain 1"/>
    <property type="match status" value="1"/>
</dbReference>
<dbReference type="InterPro" id="IPR001245">
    <property type="entry name" value="Ser-Thr/Tyr_kinase_cat_dom"/>
</dbReference>
<keyword evidence="3 6" id="KW-0547">Nucleotide-binding</keyword>
<evidence type="ECO:0000259" key="9">
    <source>
        <dbReference type="PROSITE" id="PS50011"/>
    </source>
</evidence>
<dbReference type="PRINTS" id="PR00109">
    <property type="entry name" value="TYRKINASE"/>
</dbReference>
<feature type="region of interest" description="Disordered" evidence="8">
    <location>
        <begin position="1"/>
        <end position="50"/>
    </location>
</feature>
<evidence type="ECO:0000256" key="7">
    <source>
        <dbReference type="RuleBase" id="RU000304"/>
    </source>
</evidence>
<dbReference type="InterPro" id="IPR017441">
    <property type="entry name" value="Protein_kinase_ATP_BS"/>
</dbReference>
<protein>
    <recommendedName>
        <fullName evidence="9">Protein kinase domain-containing protein</fullName>
    </recommendedName>
</protein>
<dbReference type="EMBL" id="VJMJ01000012">
    <property type="protein sequence ID" value="KAF0743710.1"/>
    <property type="molecule type" value="Genomic_DNA"/>
</dbReference>
<dbReference type="AlphaFoldDB" id="A0A6G0XT59"/>
<feature type="region of interest" description="Disordered" evidence="8">
    <location>
        <begin position="349"/>
        <end position="378"/>
    </location>
</feature>
<dbReference type="InterPro" id="IPR051681">
    <property type="entry name" value="Ser/Thr_Kinases-Pseudokinases"/>
</dbReference>
<dbReference type="SMART" id="SM00220">
    <property type="entry name" value="S_TKc"/>
    <property type="match status" value="1"/>
</dbReference>
<feature type="compositionally biased region" description="Polar residues" evidence="8">
    <location>
        <begin position="32"/>
        <end position="42"/>
    </location>
</feature>
<dbReference type="Pfam" id="PF07714">
    <property type="entry name" value="PK_Tyr_Ser-Thr"/>
    <property type="match status" value="1"/>
</dbReference>
<evidence type="ECO:0000256" key="6">
    <source>
        <dbReference type="PROSITE-ProRule" id="PRU10141"/>
    </source>
</evidence>
<name>A0A6G0XT59_9STRA</name>
<evidence type="ECO:0000256" key="5">
    <source>
        <dbReference type="ARBA" id="ARBA00022840"/>
    </source>
</evidence>
<dbReference type="GO" id="GO:0005524">
    <property type="term" value="F:ATP binding"/>
    <property type="evidence" value="ECO:0007669"/>
    <property type="project" value="UniProtKB-UniRule"/>
</dbReference>
<feature type="domain" description="Protein kinase" evidence="9">
    <location>
        <begin position="65"/>
        <end position="319"/>
    </location>
</feature>
<feature type="binding site" evidence="6">
    <location>
        <position position="136"/>
    </location>
    <ligand>
        <name>ATP</name>
        <dbReference type="ChEBI" id="CHEBI:30616"/>
    </ligand>
</feature>
<dbReference type="PROSITE" id="PS00107">
    <property type="entry name" value="PROTEIN_KINASE_ATP"/>
    <property type="match status" value="1"/>
</dbReference>
<proteinExistence type="inferred from homology"/>
<keyword evidence="2" id="KW-0808">Transferase</keyword>
<dbReference type="PROSITE" id="PS50011">
    <property type="entry name" value="PROTEIN_KINASE_DOM"/>
    <property type="match status" value="1"/>
</dbReference>
<evidence type="ECO:0000256" key="8">
    <source>
        <dbReference type="SAM" id="MobiDB-lite"/>
    </source>
</evidence>
<gene>
    <name evidence="10" type="ORF">Ae201684_001369</name>
</gene>
<sequence length="378" mass="42086">MAPLVGSMTSPIRPPHMNPSNVATTAAAASRPSKTQSMNSTEPKVESEKAVEITEDMATIRLDRRARRVLVQPGDFDSTESSVKTTRAQQEVEVSQPLPLSLRINFADVTLGAEIGQGAFGRVHKGTWRNRPVAVKLLICQELKREILEEFKSEVKIMSVLRFILHTAKGMSYLHNFEPPILHRDLKSPNLLVDCDYSVKISDLGLSRVKAYVQTMTGSCGTMQWMAPEVLGNEKYTEKADVFSFGILMWECLTGKCPYEGMPQIQAAQRILKNELRPAIPRSCPAYLAKLMKTCWAHDPQVRPSFLQILCALQEEEYVGSDDETIAAAVPPSKAVETSPRKENVMVSLVPSSKKRGTAQTKELWRRNPKRACRSATS</sequence>
<evidence type="ECO:0000256" key="1">
    <source>
        <dbReference type="ARBA" id="ARBA00022527"/>
    </source>
</evidence>
<evidence type="ECO:0000256" key="4">
    <source>
        <dbReference type="ARBA" id="ARBA00022777"/>
    </source>
</evidence>
<accession>A0A6G0XT59</accession>
<comment type="caution">
    <text evidence="10">The sequence shown here is derived from an EMBL/GenBank/DDBJ whole genome shotgun (WGS) entry which is preliminary data.</text>
</comment>
<dbReference type="VEuPathDB" id="FungiDB:AeMF1_020901"/>
<dbReference type="Proteomes" id="UP000481153">
    <property type="component" value="Unassembled WGS sequence"/>
</dbReference>
<dbReference type="Gene3D" id="1.10.510.10">
    <property type="entry name" value="Transferase(Phosphotransferase) domain 1"/>
    <property type="match status" value="1"/>
</dbReference>